<dbReference type="InterPro" id="IPR000873">
    <property type="entry name" value="AMP-dep_synth/lig_dom"/>
</dbReference>
<dbReference type="Gene3D" id="2.160.10.10">
    <property type="entry name" value="Hexapeptide repeat proteins"/>
    <property type="match status" value="2"/>
</dbReference>
<proteinExistence type="predicted"/>
<feature type="domain" description="Ketosynthase family 3 (KS3)" evidence="5">
    <location>
        <begin position="372"/>
        <end position="790"/>
    </location>
</feature>
<dbReference type="SUPFAM" id="SSF53901">
    <property type="entry name" value="Thiolase-like"/>
    <property type="match status" value="1"/>
</dbReference>
<dbReference type="SUPFAM" id="SSF56801">
    <property type="entry name" value="Acetyl-CoA synthetase-like"/>
    <property type="match status" value="1"/>
</dbReference>
<dbReference type="InterPro" id="IPR011004">
    <property type="entry name" value="Trimer_LpxA-like_sf"/>
</dbReference>
<gene>
    <name evidence="6" type="ORF">CBRE1094_LOCUS22812</name>
</gene>
<dbReference type="InterPro" id="IPR020841">
    <property type="entry name" value="PKS_Beta-ketoAc_synthase_dom"/>
</dbReference>
<evidence type="ECO:0000256" key="3">
    <source>
        <dbReference type="ARBA" id="ARBA00022679"/>
    </source>
</evidence>
<dbReference type="InterPro" id="IPR050091">
    <property type="entry name" value="PKS_NRPS_Biosynth_Enz"/>
</dbReference>
<organism evidence="6">
    <name type="scientific">Haptolina brevifila</name>
    <dbReference type="NCBI Taxonomy" id="156173"/>
    <lineage>
        <taxon>Eukaryota</taxon>
        <taxon>Haptista</taxon>
        <taxon>Haptophyta</taxon>
        <taxon>Prymnesiophyceae</taxon>
        <taxon>Prymnesiales</taxon>
        <taxon>Prymnesiaceae</taxon>
        <taxon>Haptolina</taxon>
    </lineage>
</organism>
<dbReference type="InterPro" id="IPR013968">
    <property type="entry name" value="PKS_KR"/>
</dbReference>
<evidence type="ECO:0000256" key="1">
    <source>
        <dbReference type="ARBA" id="ARBA00022450"/>
    </source>
</evidence>
<dbReference type="Pfam" id="PF00109">
    <property type="entry name" value="ketoacyl-synt"/>
    <property type="match status" value="1"/>
</dbReference>
<dbReference type="InterPro" id="IPR036291">
    <property type="entry name" value="NAD(P)-bd_dom_sf"/>
</dbReference>
<dbReference type="InterPro" id="IPR018357">
    <property type="entry name" value="Hexapep_transf_CS"/>
</dbReference>
<dbReference type="SMART" id="SM00825">
    <property type="entry name" value="PKS_KS"/>
    <property type="match status" value="1"/>
</dbReference>
<dbReference type="Gene3D" id="3.40.47.10">
    <property type="match status" value="1"/>
</dbReference>
<feature type="domain" description="Carrier" evidence="4">
    <location>
        <begin position="279"/>
        <end position="353"/>
    </location>
</feature>
<dbReference type="Gene3D" id="3.40.50.720">
    <property type="entry name" value="NAD(P)-binding Rossmann-like Domain"/>
    <property type="match status" value="1"/>
</dbReference>
<dbReference type="CDD" id="cd00833">
    <property type="entry name" value="PKS"/>
    <property type="match status" value="1"/>
</dbReference>
<dbReference type="InterPro" id="IPR016039">
    <property type="entry name" value="Thiolase-like"/>
</dbReference>
<dbReference type="GO" id="GO:0031177">
    <property type="term" value="F:phosphopantetheine binding"/>
    <property type="evidence" value="ECO:0007669"/>
    <property type="project" value="InterPro"/>
</dbReference>
<dbReference type="SUPFAM" id="SSF47336">
    <property type="entry name" value="ACP-like"/>
    <property type="match status" value="3"/>
</dbReference>
<dbReference type="PANTHER" id="PTHR43775">
    <property type="entry name" value="FATTY ACID SYNTHASE"/>
    <property type="match status" value="1"/>
</dbReference>
<dbReference type="EMBL" id="HBGU01041825">
    <property type="protein sequence ID" value="CAD9471859.1"/>
    <property type="molecule type" value="Transcribed_RNA"/>
</dbReference>
<evidence type="ECO:0000259" key="5">
    <source>
        <dbReference type="PROSITE" id="PS52004"/>
    </source>
</evidence>
<evidence type="ECO:0000256" key="2">
    <source>
        <dbReference type="ARBA" id="ARBA00022553"/>
    </source>
</evidence>
<dbReference type="Gene3D" id="3.40.50.12780">
    <property type="entry name" value="N-terminal domain of ligase-like"/>
    <property type="match status" value="1"/>
</dbReference>
<dbReference type="InterPro" id="IPR020806">
    <property type="entry name" value="PKS_PP-bd"/>
</dbReference>
<feature type="domain" description="Carrier" evidence="4">
    <location>
        <begin position="1380"/>
        <end position="1458"/>
    </location>
</feature>
<name>A0A7S2E5D4_9EUKA</name>
<dbReference type="Gene3D" id="1.10.1200.10">
    <property type="entry name" value="ACP-like"/>
    <property type="match status" value="3"/>
</dbReference>
<keyword evidence="2" id="KW-0597">Phosphoprotein</keyword>
<dbReference type="PROSITE" id="PS00012">
    <property type="entry name" value="PHOSPHOPANTETHEINE"/>
    <property type="match status" value="1"/>
</dbReference>
<accession>A0A7S2E5D4</accession>
<protein>
    <recommendedName>
        <fullName evidence="7">Polyketide synthase</fullName>
    </recommendedName>
</protein>
<dbReference type="Pfam" id="PF00550">
    <property type="entry name" value="PP-binding"/>
    <property type="match status" value="3"/>
</dbReference>
<dbReference type="PROSITE" id="PS50075">
    <property type="entry name" value="CARRIER"/>
    <property type="match status" value="2"/>
</dbReference>
<dbReference type="PANTHER" id="PTHR43775:SF37">
    <property type="entry name" value="SI:DKEY-61P9.11"/>
    <property type="match status" value="1"/>
</dbReference>
<dbReference type="GO" id="GO:0004312">
    <property type="term" value="F:fatty acid synthase activity"/>
    <property type="evidence" value="ECO:0007669"/>
    <property type="project" value="TreeGrafter"/>
</dbReference>
<dbReference type="GO" id="GO:0006633">
    <property type="term" value="P:fatty acid biosynthetic process"/>
    <property type="evidence" value="ECO:0007669"/>
    <property type="project" value="TreeGrafter"/>
</dbReference>
<evidence type="ECO:0000259" key="4">
    <source>
        <dbReference type="PROSITE" id="PS50075"/>
    </source>
</evidence>
<keyword evidence="3" id="KW-0808">Transferase</keyword>
<evidence type="ECO:0008006" key="7">
    <source>
        <dbReference type="Google" id="ProtNLM"/>
    </source>
</evidence>
<dbReference type="Pfam" id="PF00501">
    <property type="entry name" value="AMP-binding"/>
    <property type="match status" value="1"/>
</dbReference>
<dbReference type="InterPro" id="IPR014030">
    <property type="entry name" value="Ketoacyl_synth_N"/>
</dbReference>
<keyword evidence="1" id="KW-0596">Phosphopantetheine</keyword>
<dbReference type="InterPro" id="IPR009081">
    <property type="entry name" value="PP-bd_ACP"/>
</dbReference>
<dbReference type="Pfam" id="PF02801">
    <property type="entry name" value="Ketoacyl-synt_C"/>
    <property type="match status" value="1"/>
</dbReference>
<dbReference type="PROSITE" id="PS52004">
    <property type="entry name" value="KS3_2"/>
    <property type="match status" value="1"/>
</dbReference>
<dbReference type="SUPFAM" id="SSF51735">
    <property type="entry name" value="NAD(P)-binding Rossmann-fold domains"/>
    <property type="match status" value="2"/>
</dbReference>
<dbReference type="PROSITE" id="PS00101">
    <property type="entry name" value="HEXAPEP_TRANSFERASES"/>
    <property type="match status" value="1"/>
</dbReference>
<reference evidence="6" key="1">
    <citation type="submission" date="2021-01" db="EMBL/GenBank/DDBJ databases">
        <authorList>
            <person name="Corre E."/>
            <person name="Pelletier E."/>
            <person name="Niang G."/>
            <person name="Scheremetjew M."/>
            <person name="Finn R."/>
            <person name="Kale V."/>
            <person name="Holt S."/>
            <person name="Cochrane G."/>
            <person name="Meng A."/>
            <person name="Brown T."/>
            <person name="Cohen L."/>
        </authorList>
    </citation>
    <scope>NUCLEOTIDE SEQUENCE</scope>
    <source>
        <strain evidence="6">UTEX LB 985</strain>
    </source>
</reference>
<dbReference type="Gene3D" id="3.30.300.30">
    <property type="match status" value="1"/>
</dbReference>
<dbReference type="InterPro" id="IPR057326">
    <property type="entry name" value="KR_dom"/>
</dbReference>
<dbReference type="Pfam" id="PF08659">
    <property type="entry name" value="KR"/>
    <property type="match status" value="1"/>
</dbReference>
<dbReference type="InterPro" id="IPR006162">
    <property type="entry name" value="Ppantetheine_attach_site"/>
</dbReference>
<evidence type="ECO:0000313" key="6">
    <source>
        <dbReference type="EMBL" id="CAD9471859.1"/>
    </source>
</evidence>
<dbReference type="InterPro" id="IPR036736">
    <property type="entry name" value="ACP-like_sf"/>
</dbReference>
<dbReference type="InterPro" id="IPR042099">
    <property type="entry name" value="ANL_N_sf"/>
</dbReference>
<dbReference type="SMART" id="SM00822">
    <property type="entry name" value="PKS_KR"/>
    <property type="match status" value="1"/>
</dbReference>
<sequence length="1969" mass="206405">MDVPSILGIAQLPSCVQYIESSGEALNQATIDNLPPGATLYNAGGPTETTIYYLSRVVDTSDHQRRLACVGRPLPNVTCFIVDPAATTPSLQPIGVWGEMWIGGVQVTRGYLNRPELTADKFITNPWLAMDPSGRGIVYRTGDRVRWYADGEIEFDGRIDFQVKLRGQRIELGEIEHTIQVQPGVQLAVVMKSGDSLVAYVSPACVVASPEESGFTAAVPFDCVVSLSGVTKVLPPFMVPSAVIGVHEWPRTSSSKIDRNRLPTMTIAAKKRTTVAPKVAEETLVRDAIATVLAIPAEDISVEDTFFQIGGNSLKAVALALALSKDATCKISPTTVINFPKIRDLAKAIELMRREVVLISSDVDTSSWQMPQSAVSVAGMDVLLPSGVTTMVACQDIMLSGCDAIEEVPTVRWDTGAVCPVPEQVGRHGGFVVNVDLFDSIAFGIAPGEVAAMDPQQRLLLESGYGALHTAASTRASLDGSLCGVLVAIYRADFANAVAGSPASGSVFAATGWALSIASGRLSYTLGLQGPCATCDTACSSGIAICHAARRALQLHECDVCLAGGINLILMNVVPLGYARAGFLSPTGRCHTFDARANGIALSEACGAIVLRHEGTRPALAVLVGGAVRQDGRSASLTAPSGRAQEKLLRAALADANLDEGLILVYEAHGTGTALGDPIEMGSVLQAVVARRASQRAPLRLNSIKANVAHTDAAAGLVGLLKMTQILRIWATEPNAQLRVLNPHGRGDFSRMAGCTPLCQGAALLGQLTGRCGVSSFGWSGTIAHAILLKEEEGRRILPLSREWRRRAFPWRMCHIATLACSNYVTCWVSFARCAPNTAAGSASSALVLAHEGQAIADVPRIFSTNRLVALILTSADSVAPATCGAMFTLAAAQQQLGHGPTNPPGSLLVITCSAEAAPADAASAAAHGGVWGLMRVLRLEHPRLQPTSIGVKRGANALGDARALLDSPRMNSVAEQEATWSSTERVPRLRKQSRTPQLCRVPLRTNGAFIITGGLGNLGSRAASLLGKLGAAHILLTSRGGRVRVLTHSSCGLIGDAAFSVVASDSSQRCDSSALCNALTPIGVLHAAGFADRELAERASAHKVYELQAPKACGASHWHGMVTAAPLEVMVLYSSVASGLANIGQATYATSNSWLDMLATSRRARGVLACALQWANVTDTGAFAASIRGMAAISLELYAECLRAELMASPSLSCTVQMMHSSDAHEFMDDLSDPSQPRFSELAAEACVCTCALTCATALGENEAATNGAIHLAQDPVWPSTMAQAMMQFVHELTGCSASSADTSLAEAFDSLTATEFVLRLRDLVGRTLSPSVIFDQPTVREIATHLQRNMAHLTASHSHAAGLSSLPQADGAQTLATLPPAQRHARLLVVVLSIIHNLTGSRVDEHTDLVDANFDSLMATELAMRLRDFSGCAISPMLVVEHPTPGGIATHLLAAHLLETKDLDPLAALSSGPSHEGLMVEHAQLAVAELWSMRCNCCLFQMKHLAVITSATPGPIALLGEERHKRDMLTTLLQLGLASEASEVHEDPNWLLTGGSSERHRLAQDAEGKRFAILVHPSARVHHTLVLKSGSVVGAGAAIGPDCQVGQHCTLGVLVAIAHDSIVGDFVTIGNGVIINGGCILEDGCTIEDYAVLRPKIRIGAGAIVRSASTVLRDVSASAIVAGIPAMEVSATATSDLRHSYVDAIRLFAAAGSMHTLRKEMADCLLLRVAKQIGSPSPSRGNGELRPPTANVGGVIDHSGRSVTAVGLVGAGGFGKMTLQFFSDIKWEGVYDDKSTLKSFQGVTIKGGVVDAPLELPLVLAVGSNQARQSIVSDQPHQSWATLIHPTAEVAADAIVGVGSIIEPYAVISPGAKVGAFAFVGMSVFLGPNVTIDDFTFVASSSYVASGCSISSLAVVGAGAFICPNTHVGAVSSVVMGSVVVEDVPKNFVAQGAPASLVIKRSAALLS</sequence>
<dbReference type="SUPFAM" id="SSF51161">
    <property type="entry name" value="Trimeric LpxA-like enzymes"/>
    <property type="match status" value="2"/>
</dbReference>
<dbReference type="InterPro" id="IPR045851">
    <property type="entry name" value="AMP-bd_C_sf"/>
</dbReference>
<dbReference type="InterPro" id="IPR014031">
    <property type="entry name" value="Ketoacyl_synth_C"/>
</dbReference>
<dbReference type="SMART" id="SM00823">
    <property type="entry name" value="PKS_PP"/>
    <property type="match status" value="3"/>
</dbReference>